<sequence>MGTYTIRVEKRPTNLPTDDQQLPVGFVELPPEEQALVDQDVLDYLKLGIQSPRDEMDVERGMTLLVEQMTVFRRNILAPSQMGPVLGRSSYIDDIAHGGPLSLPKSEFGKRVIPYLSHEIGAEGIRATPKIVKGKPPPVVSVEMLSIEYTGVVLNLDGAAKTSTRKGSCGCILWQLPE</sequence>
<dbReference type="Proteomes" id="UP000198211">
    <property type="component" value="Unassembled WGS sequence"/>
</dbReference>
<gene>
    <name evidence="1" type="ORF">PHMEG_00012325</name>
</gene>
<dbReference type="AlphaFoldDB" id="A0A225W902"/>
<evidence type="ECO:0000313" key="1">
    <source>
        <dbReference type="EMBL" id="OWZ14233.1"/>
    </source>
</evidence>
<dbReference type="OrthoDB" id="117339at2759"/>
<organism evidence="1 2">
    <name type="scientific">Phytophthora megakarya</name>
    <dbReference type="NCBI Taxonomy" id="4795"/>
    <lineage>
        <taxon>Eukaryota</taxon>
        <taxon>Sar</taxon>
        <taxon>Stramenopiles</taxon>
        <taxon>Oomycota</taxon>
        <taxon>Peronosporomycetes</taxon>
        <taxon>Peronosporales</taxon>
        <taxon>Peronosporaceae</taxon>
        <taxon>Phytophthora</taxon>
    </lineage>
</organism>
<dbReference type="EMBL" id="NBNE01001386">
    <property type="protein sequence ID" value="OWZ14233.1"/>
    <property type="molecule type" value="Genomic_DNA"/>
</dbReference>
<evidence type="ECO:0000313" key="2">
    <source>
        <dbReference type="Proteomes" id="UP000198211"/>
    </source>
</evidence>
<evidence type="ECO:0008006" key="3">
    <source>
        <dbReference type="Google" id="ProtNLM"/>
    </source>
</evidence>
<comment type="caution">
    <text evidence="1">The sequence shown here is derived from an EMBL/GenBank/DDBJ whole genome shotgun (WGS) entry which is preliminary data.</text>
</comment>
<accession>A0A225W902</accession>
<name>A0A225W902_9STRA</name>
<keyword evidence="2" id="KW-1185">Reference proteome</keyword>
<reference evidence="2" key="1">
    <citation type="submission" date="2017-03" db="EMBL/GenBank/DDBJ databases">
        <title>Phytopthora megakarya and P. palmivora, two closely related causual agents of cacao black pod achieved similar genome size and gene model numbers by different mechanisms.</title>
        <authorList>
            <person name="Ali S."/>
            <person name="Shao J."/>
            <person name="Larry D.J."/>
            <person name="Kronmiller B."/>
            <person name="Shen D."/>
            <person name="Strem M.D."/>
            <person name="Melnick R.L."/>
            <person name="Guiltinan M.J."/>
            <person name="Tyler B.M."/>
            <person name="Meinhardt L.W."/>
            <person name="Bailey B.A."/>
        </authorList>
    </citation>
    <scope>NUCLEOTIDE SEQUENCE [LARGE SCALE GENOMIC DNA]</scope>
    <source>
        <strain evidence="2">zdho120</strain>
    </source>
</reference>
<protein>
    <recommendedName>
        <fullName evidence="3">Reverse transcriptase</fullName>
    </recommendedName>
</protein>
<proteinExistence type="predicted"/>